<dbReference type="AlphaFoldDB" id="A0A917JA01"/>
<proteinExistence type="predicted"/>
<evidence type="ECO:0000313" key="2">
    <source>
        <dbReference type="EMBL" id="GGI51758.1"/>
    </source>
</evidence>
<organism evidence="2 3">
    <name type="scientific">Mucilaginibacter galii</name>
    <dbReference type="NCBI Taxonomy" id="2005073"/>
    <lineage>
        <taxon>Bacteria</taxon>
        <taxon>Pseudomonadati</taxon>
        <taxon>Bacteroidota</taxon>
        <taxon>Sphingobacteriia</taxon>
        <taxon>Sphingobacteriales</taxon>
        <taxon>Sphingobacteriaceae</taxon>
        <taxon>Mucilaginibacter</taxon>
    </lineage>
</organism>
<dbReference type="RefSeq" id="WP_188417863.1">
    <property type="nucleotide sequence ID" value="NZ_BMDO01000008.1"/>
</dbReference>
<feature type="region of interest" description="Disordered" evidence="1">
    <location>
        <begin position="1"/>
        <end position="23"/>
    </location>
</feature>
<sequence>MPNGTSGTIKVRPQFLNPPAQGNMLLKPEYRSKPPLLSQPQQDNVLLTPEYRKKLQKQTPVQSSTYVYNPSRRFVGTGGLLLQPQKGSPDFKGHIIFVNGNIGSALHSTAGVINSLRDKVPEETHTGKRGQNVNEGQSGEGNLTDSEDRYSQKQADIDKKKKGSLSNYAAKVTRYTISPSLITKDVLDSAFSYSKYERFIGYWNVESNNYKFTETYADYFDAKGSQHFINGSHGLQSKAPHRMQHGIAQGYAWAQANLSTITKEGYEKNKKFAPWMPQPKDEPITVVMHSQGNAMGLGVVSGIGKYLSEKGWDKMGLNLVMLSVHQNMALNSATYANYKREKMDMLAHEYVLNKLPGIYSQDKLLTPQGINEFAPSIFGNWDGVKKHSVQFTFANDRLDVVTRMGDIPGMLNACGSEIKTDVMPFHISNGIAHMHEYFLDNLFEVSKVDKGVVVVNTKKTKSYRHLVSNFMARYKEYHLKVAFYALNPKERYFTSSNPYGGSSTTDFLEQHKNNLVSAYGELWNVELSVHGAPVRWGLQKNMLGPNWTSKSIFELVKEKGNSIYYRKANKGAPLANVGDVYRK</sequence>
<feature type="region of interest" description="Disordered" evidence="1">
    <location>
        <begin position="122"/>
        <end position="158"/>
    </location>
</feature>
<gene>
    <name evidence="2" type="ORF">GCM10011425_29700</name>
</gene>
<evidence type="ECO:0000256" key="1">
    <source>
        <dbReference type="SAM" id="MobiDB-lite"/>
    </source>
</evidence>
<dbReference type="EMBL" id="BMDO01000008">
    <property type="protein sequence ID" value="GGI51758.1"/>
    <property type="molecule type" value="Genomic_DNA"/>
</dbReference>
<name>A0A917JA01_9SPHI</name>
<reference evidence="2" key="1">
    <citation type="journal article" date="2014" name="Int. J. Syst. Evol. Microbiol.">
        <title>Complete genome sequence of Corynebacterium casei LMG S-19264T (=DSM 44701T), isolated from a smear-ripened cheese.</title>
        <authorList>
            <consortium name="US DOE Joint Genome Institute (JGI-PGF)"/>
            <person name="Walter F."/>
            <person name="Albersmeier A."/>
            <person name="Kalinowski J."/>
            <person name="Ruckert C."/>
        </authorList>
    </citation>
    <scope>NUCLEOTIDE SEQUENCE</scope>
    <source>
        <strain evidence="2">CCM 8711</strain>
    </source>
</reference>
<comment type="caution">
    <text evidence="2">The sequence shown here is derived from an EMBL/GenBank/DDBJ whole genome shotgun (WGS) entry which is preliminary data.</text>
</comment>
<evidence type="ECO:0000313" key="3">
    <source>
        <dbReference type="Proteomes" id="UP000662074"/>
    </source>
</evidence>
<feature type="compositionally biased region" description="Polar residues" evidence="1">
    <location>
        <begin position="129"/>
        <end position="144"/>
    </location>
</feature>
<dbReference type="Proteomes" id="UP000662074">
    <property type="component" value="Unassembled WGS sequence"/>
</dbReference>
<protein>
    <submittedName>
        <fullName evidence="2">Uncharacterized protein</fullName>
    </submittedName>
</protein>
<feature type="compositionally biased region" description="Basic and acidic residues" evidence="1">
    <location>
        <begin position="146"/>
        <end position="158"/>
    </location>
</feature>
<accession>A0A917JA01</accession>
<keyword evidence="3" id="KW-1185">Reference proteome</keyword>
<reference evidence="2" key="2">
    <citation type="submission" date="2020-09" db="EMBL/GenBank/DDBJ databases">
        <authorList>
            <person name="Sun Q."/>
            <person name="Sedlacek I."/>
        </authorList>
    </citation>
    <scope>NUCLEOTIDE SEQUENCE</scope>
    <source>
        <strain evidence="2">CCM 8711</strain>
    </source>
</reference>